<proteinExistence type="predicted"/>
<sequence length="154" mass="16301">MLARAQQVAGLFVISAGRSCPAVQTSESTEPVEDAIRRFTRGMERKTSGSAARNPGARSEEEASYWHSSSSSSSSISNMDGDQPGCGRVFVHEATITKSAAITFSTIAIVMEQGAMGMRNAKLRGGSALEAKAGGADHDDGTRAFWTGGRRTWI</sequence>
<comment type="caution">
    <text evidence="2">The sequence shown here is derived from an EMBL/GenBank/DDBJ whole genome shotgun (WGS) entry which is preliminary data.</text>
</comment>
<dbReference type="EMBL" id="RSDZ01000094">
    <property type="protein sequence ID" value="RXG44214.1"/>
    <property type="molecule type" value="Genomic_DNA"/>
</dbReference>
<evidence type="ECO:0000313" key="2">
    <source>
        <dbReference type="EMBL" id="RXG44214.1"/>
    </source>
</evidence>
<dbReference type="Proteomes" id="UP000288725">
    <property type="component" value="Chromosome 5"/>
</dbReference>
<name>A0A444RSY5_VERDA</name>
<dbReference type="AlphaFoldDB" id="A0A444RSY5"/>
<protein>
    <submittedName>
        <fullName evidence="2">Uncharacterized protein</fullName>
    </submittedName>
</protein>
<gene>
    <name evidence="2" type="ORF">VDGE_30366</name>
</gene>
<reference evidence="2 3" key="1">
    <citation type="submission" date="2018-12" db="EMBL/GenBank/DDBJ databases">
        <title>Genome of Verticillium dahliae isolate Getta Getta.</title>
        <authorList>
            <person name="Gardiner D.M."/>
        </authorList>
    </citation>
    <scope>NUCLEOTIDE SEQUENCE [LARGE SCALE GENOMIC DNA]</scope>
    <source>
        <strain evidence="2 3">Getta Getta</strain>
    </source>
</reference>
<accession>A0A444RSY5</accession>
<organism evidence="2 3">
    <name type="scientific">Verticillium dahliae</name>
    <name type="common">Verticillium wilt</name>
    <dbReference type="NCBI Taxonomy" id="27337"/>
    <lineage>
        <taxon>Eukaryota</taxon>
        <taxon>Fungi</taxon>
        <taxon>Dikarya</taxon>
        <taxon>Ascomycota</taxon>
        <taxon>Pezizomycotina</taxon>
        <taxon>Sordariomycetes</taxon>
        <taxon>Hypocreomycetidae</taxon>
        <taxon>Glomerellales</taxon>
        <taxon>Plectosphaerellaceae</taxon>
        <taxon>Verticillium</taxon>
    </lineage>
</organism>
<feature type="compositionally biased region" description="Low complexity" evidence="1">
    <location>
        <begin position="65"/>
        <end position="77"/>
    </location>
</feature>
<evidence type="ECO:0000313" key="3">
    <source>
        <dbReference type="Proteomes" id="UP000288725"/>
    </source>
</evidence>
<evidence type="ECO:0000256" key="1">
    <source>
        <dbReference type="SAM" id="MobiDB-lite"/>
    </source>
</evidence>
<feature type="region of interest" description="Disordered" evidence="1">
    <location>
        <begin position="39"/>
        <end position="82"/>
    </location>
</feature>